<evidence type="ECO:0000313" key="3">
    <source>
        <dbReference type="EMBL" id="QES90278.1"/>
    </source>
</evidence>
<keyword evidence="1" id="KW-0732">Signal</keyword>
<accession>A0A5P2G6F0</accession>
<dbReference type="NCBIfam" id="TIGR04183">
    <property type="entry name" value="Por_Secre_tail"/>
    <property type="match status" value="1"/>
</dbReference>
<dbReference type="OrthoDB" id="626307at2"/>
<dbReference type="InterPro" id="IPR013783">
    <property type="entry name" value="Ig-like_fold"/>
</dbReference>
<evidence type="ECO:0000259" key="2">
    <source>
        <dbReference type="Pfam" id="PF18962"/>
    </source>
</evidence>
<feature type="domain" description="Secretion system C-terminal sorting" evidence="2">
    <location>
        <begin position="406"/>
        <end position="473"/>
    </location>
</feature>
<dbReference type="RefSeq" id="WP_131331252.1">
    <property type="nucleotide sequence ID" value="NZ_CP044016.1"/>
</dbReference>
<gene>
    <name evidence="3" type="ORF">E0W69_017010</name>
</gene>
<dbReference type="KEGG" id="arac:E0W69_017010"/>
<dbReference type="Gene3D" id="2.60.40.10">
    <property type="entry name" value="Immunoglobulins"/>
    <property type="match status" value="1"/>
</dbReference>
<dbReference type="AlphaFoldDB" id="A0A5P2G6F0"/>
<dbReference type="InterPro" id="IPR026444">
    <property type="entry name" value="Secre_tail"/>
</dbReference>
<dbReference type="EMBL" id="CP044016">
    <property type="protein sequence ID" value="QES90278.1"/>
    <property type="molecule type" value="Genomic_DNA"/>
</dbReference>
<name>A0A5P2G6F0_9BACT</name>
<sequence length="475" mass="50936">MKKYLHILRLLVCSSAIFLFLTNILSASPNAPIVTTTGQAYRWSSDVNTLGARDGSWLTSLNQALIPDVIQDKVYRIRIGVNMAVTVTYGSGLTPAYINSFVLNNPIQFTTYYKKSTATNWRLVPTTSSDTAVMRVAPSAYISNRTIIGNSETANMIVLPKYGVTNAVGTRPANPYYYLGGKFFSTESSSTNVGDLGYTIGDVNVISQGSFVTNSSYTTSTSMNSQTYLNLGTEVEASIVFLKGVEANTLYDVRINLSVPFTGTGGTYSSSGTGGYNLSGTATPYLQGQFLTPASVLPIKLTSFIAKKEGNSVQLNWETASEINNKGFYIQRSNDGKTFNSLGFVGSFASGGTSNNILNYSYTDATPGTGAVYYRLNQVDLDGTSNYSTIQSLFLGTTSSDVMVAPNPVITSVNLNNALVGADYSIYSMSGQLVKSGKVSASLMPIDASNLRSGIYVIKTSNNAGVPVFKKFVKK</sequence>
<dbReference type="Pfam" id="PF18962">
    <property type="entry name" value="Por_Secre_tail"/>
    <property type="match status" value="1"/>
</dbReference>
<protein>
    <submittedName>
        <fullName evidence="3">T9SS type A sorting domain-containing protein</fullName>
    </submittedName>
</protein>
<evidence type="ECO:0000256" key="1">
    <source>
        <dbReference type="SAM" id="SignalP"/>
    </source>
</evidence>
<organism evidence="3 4">
    <name type="scientific">Rhizosphaericola mali</name>
    <dbReference type="NCBI Taxonomy" id="2545455"/>
    <lineage>
        <taxon>Bacteria</taxon>
        <taxon>Pseudomonadati</taxon>
        <taxon>Bacteroidota</taxon>
        <taxon>Chitinophagia</taxon>
        <taxon>Chitinophagales</taxon>
        <taxon>Chitinophagaceae</taxon>
        <taxon>Rhizosphaericola</taxon>
    </lineage>
</organism>
<dbReference type="Proteomes" id="UP000292424">
    <property type="component" value="Chromosome"/>
</dbReference>
<feature type="signal peptide" evidence="1">
    <location>
        <begin position="1"/>
        <end position="27"/>
    </location>
</feature>
<proteinExistence type="predicted"/>
<feature type="chain" id="PRO_5024380536" evidence="1">
    <location>
        <begin position="28"/>
        <end position="475"/>
    </location>
</feature>
<reference evidence="3 4" key="1">
    <citation type="submission" date="2019-09" db="EMBL/GenBank/DDBJ databases">
        <title>Complete genome sequence of Arachidicoccus sp. B3-10 isolated from apple orchard soil.</title>
        <authorList>
            <person name="Kim H.S."/>
            <person name="Han K.-I."/>
            <person name="Suh M.K."/>
            <person name="Lee K.C."/>
            <person name="Eom M.K."/>
            <person name="Kim J.-S."/>
            <person name="Kang S.W."/>
            <person name="Sin Y."/>
            <person name="Lee J.-S."/>
        </authorList>
    </citation>
    <scope>NUCLEOTIDE SEQUENCE [LARGE SCALE GENOMIC DNA]</scope>
    <source>
        <strain evidence="3 4">B3-10</strain>
    </source>
</reference>
<keyword evidence="4" id="KW-1185">Reference proteome</keyword>
<evidence type="ECO:0000313" key="4">
    <source>
        <dbReference type="Proteomes" id="UP000292424"/>
    </source>
</evidence>